<dbReference type="Proteomes" id="UP000237347">
    <property type="component" value="Unassembled WGS sequence"/>
</dbReference>
<accession>A0AAW0IDD4</accession>
<sequence length="325" mass="37384">MILTPKVDVYCFGVLILELIHGEYLDDMKKKYSFADEDVLDQRPSAPTELEKLKLANAYKLGRRCVKKEPDGRPTMKDIFKNISQEYNSSRTLYLLAEAGDTLFAYFIGTKKYNLYNFISMNFILCKSRDVVADANMLRGAIFHEDIMEVAEEIETVKSEQHESRKGNLENLWNPLESKSKQLKDKSKPATHRGFLARAKGIPALDYRLAQKKKRKLVLCGHSPSPHCFNRKGWHHYFKSYCIPEDLVPRILSPAYFHHYNGQAQSMPSDAESTNISMLKREEGIDKLKEDDGKQLVLGLGPVQSSFWRLSRLVPFEGVMRQLNK</sequence>
<proteinExistence type="predicted"/>
<dbReference type="InterPro" id="IPR011009">
    <property type="entry name" value="Kinase-like_dom_sf"/>
</dbReference>
<protein>
    <submittedName>
        <fullName evidence="1">Leucine-rich repeat receptor-like protein kinase</fullName>
    </submittedName>
</protein>
<dbReference type="GO" id="GO:0016301">
    <property type="term" value="F:kinase activity"/>
    <property type="evidence" value="ECO:0007669"/>
    <property type="project" value="UniProtKB-KW"/>
</dbReference>
<evidence type="ECO:0000313" key="1">
    <source>
        <dbReference type="EMBL" id="KAK7812200.1"/>
    </source>
</evidence>
<evidence type="ECO:0000313" key="2">
    <source>
        <dbReference type="Proteomes" id="UP000237347"/>
    </source>
</evidence>
<organism evidence="1 2">
    <name type="scientific">Quercus suber</name>
    <name type="common">Cork oak</name>
    <dbReference type="NCBI Taxonomy" id="58331"/>
    <lineage>
        <taxon>Eukaryota</taxon>
        <taxon>Viridiplantae</taxon>
        <taxon>Streptophyta</taxon>
        <taxon>Embryophyta</taxon>
        <taxon>Tracheophyta</taxon>
        <taxon>Spermatophyta</taxon>
        <taxon>Magnoliopsida</taxon>
        <taxon>eudicotyledons</taxon>
        <taxon>Gunneridae</taxon>
        <taxon>Pentapetalae</taxon>
        <taxon>rosids</taxon>
        <taxon>fabids</taxon>
        <taxon>Fagales</taxon>
        <taxon>Fagaceae</taxon>
        <taxon>Quercus</taxon>
    </lineage>
</organism>
<dbReference type="AlphaFoldDB" id="A0AAW0IDD4"/>
<gene>
    <name evidence="1" type="ORF">CFP56_008383</name>
</gene>
<name>A0AAW0IDD4_QUESU</name>
<dbReference type="PANTHER" id="PTHR47523:SF1">
    <property type="entry name" value="F21O3.11 PROTEIN"/>
    <property type="match status" value="1"/>
</dbReference>
<comment type="caution">
    <text evidence="1">The sequence shown here is derived from an EMBL/GenBank/DDBJ whole genome shotgun (WGS) entry which is preliminary data.</text>
</comment>
<dbReference type="EMBL" id="PKMF04001554">
    <property type="protein sequence ID" value="KAK7812200.1"/>
    <property type="molecule type" value="Genomic_DNA"/>
</dbReference>
<keyword evidence="2" id="KW-1185">Reference proteome</keyword>
<dbReference type="PANTHER" id="PTHR47523">
    <property type="entry name" value="F21O3.11 PROTEIN"/>
    <property type="match status" value="1"/>
</dbReference>
<reference evidence="1 2" key="1">
    <citation type="journal article" date="2018" name="Sci. Data">
        <title>The draft genome sequence of cork oak.</title>
        <authorList>
            <person name="Ramos A.M."/>
            <person name="Usie A."/>
            <person name="Barbosa P."/>
            <person name="Barros P.M."/>
            <person name="Capote T."/>
            <person name="Chaves I."/>
            <person name="Simoes F."/>
            <person name="Abreu I."/>
            <person name="Carrasquinho I."/>
            <person name="Faro C."/>
            <person name="Guimaraes J.B."/>
            <person name="Mendonca D."/>
            <person name="Nobrega F."/>
            <person name="Rodrigues L."/>
            <person name="Saibo N.J.M."/>
            <person name="Varela M.C."/>
            <person name="Egas C."/>
            <person name="Matos J."/>
            <person name="Miguel C.M."/>
            <person name="Oliveira M.M."/>
            <person name="Ricardo C.P."/>
            <person name="Goncalves S."/>
        </authorList>
    </citation>
    <scope>NUCLEOTIDE SEQUENCE [LARGE SCALE GENOMIC DNA]</scope>
    <source>
        <strain evidence="2">cv. HL8</strain>
    </source>
</reference>
<dbReference type="SUPFAM" id="SSF56112">
    <property type="entry name" value="Protein kinase-like (PK-like)"/>
    <property type="match status" value="1"/>
</dbReference>
<dbReference type="Gene3D" id="1.10.510.10">
    <property type="entry name" value="Transferase(Phosphotransferase) domain 1"/>
    <property type="match status" value="1"/>
</dbReference>